<dbReference type="EMBL" id="CAKAEH010001919">
    <property type="protein sequence ID" value="CAG9540228.1"/>
    <property type="molecule type" value="Genomic_DNA"/>
</dbReference>
<dbReference type="InterPro" id="IPR001611">
    <property type="entry name" value="Leu-rich_rpt"/>
</dbReference>
<proteinExistence type="predicted"/>
<keyword evidence="3" id="KW-0812">Transmembrane</keyword>
<dbReference type="SMART" id="SM00369">
    <property type="entry name" value="LRR_TYP"/>
    <property type="match status" value="10"/>
</dbReference>
<evidence type="ECO:0000256" key="1">
    <source>
        <dbReference type="ARBA" id="ARBA00022614"/>
    </source>
</evidence>
<dbReference type="AlphaFoldDB" id="A0A8J2MEZ5"/>
<comment type="caution">
    <text evidence="4">The sequence shown here is derived from an EMBL/GenBank/DDBJ whole genome shotgun (WGS) entry which is preliminary data.</text>
</comment>
<dbReference type="PANTHER" id="PTHR45712">
    <property type="entry name" value="AGAP008170-PA"/>
    <property type="match status" value="1"/>
</dbReference>
<dbReference type="OrthoDB" id="9229163at2759"/>
<gene>
    <name evidence="4" type="ORF">CJOHNSTONI_LOCUS9762</name>
</gene>
<evidence type="ECO:0000256" key="3">
    <source>
        <dbReference type="SAM" id="Phobius"/>
    </source>
</evidence>
<feature type="transmembrane region" description="Helical" evidence="3">
    <location>
        <begin position="515"/>
        <end position="534"/>
    </location>
</feature>
<organism evidence="4 5">
    <name type="scientific">Cercopithifilaria johnstoni</name>
    <dbReference type="NCBI Taxonomy" id="2874296"/>
    <lineage>
        <taxon>Eukaryota</taxon>
        <taxon>Metazoa</taxon>
        <taxon>Ecdysozoa</taxon>
        <taxon>Nematoda</taxon>
        <taxon>Chromadorea</taxon>
        <taxon>Rhabditida</taxon>
        <taxon>Spirurina</taxon>
        <taxon>Spiruromorpha</taxon>
        <taxon>Filarioidea</taxon>
        <taxon>Onchocercidae</taxon>
        <taxon>Cercopithifilaria</taxon>
    </lineage>
</organism>
<feature type="transmembrane region" description="Helical" evidence="3">
    <location>
        <begin position="12"/>
        <end position="31"/>
    </location>
</feature>
<protein>
    <submittedName>
        <fullName evidence="4">Uncharacterized protein</fullName>
    </submittedName>
</protein>
<sequence length="538" mass="60933">MNRSYSINCYPSVSPIVIIVITAFCIVANFWPVIEATSTTTTYITNAFNSTKDIKNHDIKHVPEVEGYQSKTGLSIRNTDNIQISSSQCPIFCECEHAVWDNAIEISIYCHEGGLEQMAFSKLLKQISREVTVLDVEAPLDHPNHLLWDDNLNQLRHLRILRLVNCAIPAISRALKLRKLEVLDLRGNRIQHLPVSIFSGVPSIRELNLAKNSLSVLPTGAFTYLKNLQILSLAHNNITEVTVNLLHDLKNLKSLHLDGNRIPVLEFNLLFPDIPQLERLELNECGLSIGAVNDLALDKFHSLKQLGLAGNMLGKVPISALRNHLNSLITLDLSDNDLVEIESEIFVKSNISRLLLAGNHLGTNPNALSFNSLKTGTALRELDLSRNSFEHFHSEYLGIARGTVEILHLNKNHISSIEQWLTANMTKLKILHLGYNFIEHLPRKLPNEFAQLTFLDLSGNQLSSLLEHLREILPSLQMIDISENRFTSFPVTVIQNFFNNLEKVSFFNLPLLTELFLTFLTYNSLMVYVFHFIIKYHK</sequence>
<keyword evidence="1" id="KW-0433">Leucine-rich repeat</keyword>
<dbReference type="InterPro" id="IPR003591">
    <property type="entry name" value="Leu-rich_rpt_typical-subtyp"/>
</dbReference>
<name>A0A8J2MEZ5_9BILA</name>
<reference evidence="4" key="1">
    <citation type="submission" date="2021-09" db="EMBL/GenBank/DDBJ databases">
        <authorList>
            <consortium name="Pathogen Informatics"/>
        </authorList>
    </citation>
    <scope>NUCLEOTIDE SEQUENCE</scope>
</reference>
<dbReference type="Gene3D" id="3.80.10.10">
    <property type="entry name" value="Ribonuclease Inhibitor"/>
    <property type="match status" value="3"/>
</dbReference>
<dbReference type="SMART" id="SM00365">
    <property type="entry name" value="LRR_SD22"/>
    <property type="match status" value="5"/>
</dbReference>
<dbReference type="PANTHER" id="PTHR45712:SF22">
    <property type="entry name" value="INSULIN-LIKE GROWTH FACTOR-BINDING PROTEIN COMPLEX ACID LABILE SUBUNIT"/>
    <property type="match status" value="1"/>
</dbReference>
<accession>A0A8J2MEZ5</accession>
<keyword evidence="5" id="KW-1185">Reference proteome</keyword>
<dbReference type="Proteomes" id="UP000746747">
    <property type="component" value="Unassembled WGS sequence"/>
</dbReference>
<dbReference type="PROSITE" id="PS51450">
    <property type="entry name" value="LRR"/>
    <property type="match status" value="4"/>
</dbReference>
<evidence type="ECO:0000256" key="2">
    <source>
        <dbReference type="ARBA" id="ARBA00022737"/>
    </source>
</evidence>
<dbReference type="SUPFAM" id="SSF52058">
    <property type="entry name" value="L domain-like"/>
    <property type="match status" value="1"/>
</dbReference>
<evidence type="ECO:0000313" key="4">
    <source>
        <dbReference type="EMBL" id="CAG9540228.1"/>
    </source>
</evidence>
<evidence type="ECO:0000313" key="5">
    <source>
        <dbReference type="Proteomes" id="UP000746747"/>
    </source>
</evidence>
<dbReference type="Pfam" id="PF13855">
    <property type="entry name" value="LRR_8"/>
    <property type="match status" value="2"/>
</dbReference>
<keyword evidence="2" id="KW-0677">Repeat</keyword>
<dbReference type="PRINTS" id="PR00019">
    <property type="entry name" value="LEURICHRPT"/>
</dbReference>
<dbReference type="InterPro" id="IPR032675">
    <property type="entry name" value="LRR_dom_sf"/>
</dbReference>
<dbReference type="SMART" id="SM00364">
    <property type="entry name" value="LRR_BAC"/>
    <property type="match status" value="5"/>
</dbReference>
<keyword evidence="3" id="KW-1133">Transmembrane helix</keyword>
<dbReference type="InterPro" id="IPR050333">
    <property type="entry name" value="SLRP"/>
</dbReference>
<keyword evidence="3" id="KW-0472">Membrane</keyword>